<dbReference type="Proteomes" id="UP000027265">
    <property type="component" value="Unassembled WGS sequence"/>
</dbReference>
<proteinExistence type="predicted"/>
<keyword evidence="2" id="KW-1185">Reference proteome</keyword>
<dbReference type="STRING" id="933084.A0A067Q579"/>
<dbReference type="SUPFAM" id="SSF52047">
    <property type="entry name" value="RNI-like"/>
    <property type="match status" value="1"/>
</dbReference>
<evidence type="ECO:0000313" key="1">
    <source>
        <dbReference type="EMBL" id="KDQ58642.1"/>
    </source>
</evidence>
<dbReference type="InterPro" id="IPR032675">
    <property type="entry name" value="LRR_dom_sf"/>
</dbReference>
<sequence length="425" mass="49100">MSLDPRPALPQELVDNVIDHLHNDVLTLRACALTSRHWLPTARYHIFHLISIWTDMDLTRFLHLLHHAPHIAPYIHILSLGEFPDTWAQDLLLLQQLLPNVNELIVNNFDFFDICDEMLDFFYNHFAGIKSLQLFGCFVENAKDFVDLLYAKPNLESILLQSFHFHEYPDSSTPVESRRALPQLKSISADFSFTIDPIIEKILIHGSFPCLHTLDLEPVMVLNDFKSVTALLKEVAPTLVNLSIPLRIETIQDTAFEQIQRLNTFSNIPHLRSLHLHRLELDKESTSGLLPLILSQLQPSSLNLQEILVECTCNIDVETFADFHHVQWTQIDQMFFDPHFGSVKILTFQMRTRSGPHASEVDAFLGDFRAQLPYLENRGVLNVVLVPGVIRRLQPEGVYTWYDYYCVIIWILTSFAPRRIFYPPI</sequence>
<evidence type="ECO:0000313" key="2">
    <source>
        <dbReference type="Proteomes" id="UP000027265"/>
    </source>
</evidence>
<dbReference type="EMBL" id="KL197717">
    <property type="protein sequence ID" value="KDQ58642.1"/>
    <property type="molecule type" value="Genomic_DNA"/>
</dbReference>
<evidence type="ECO:0008006" key="3">
    <source>
        <dbReference type="Google" id="ProtNLM"/>
    </source>
</evidence>
<protein>
    <recommendedName>
        <fullName evidence="3">F-box domain-containing protein</fullName>
    </recommendedName>
</protein>
<organism evidence="1 2">
    <name type="scientific">Jaapia argillacea MUCL 33604</name>
    <dbReference type="NCBI Taxonomy" id="933084"/>
    <lineage>
        <taxon>Eukaryota</taxon>
        <taxon>Fungi</taxon>
        <taxon>Dikarya</taxon>
        <taxon>Basidiomycota</taxon>
        <taxon>Agaricomycotina</taxon>
        <taxon>Agaricomycetes</taxon>
        <taxon>Agaricomycetidae</taxon>
        <taxon>Jaapiales</taxon>
        <taxon>Jaapiaceae</taxon>
        <taxon>Jaapia</taxon>
    </lineage>
</organism>
<dbReference type="OrthoDB" id="2788229at2759"/>
<dbReference type="InParanoid" id="A0A067Q579"/>
<reference evidence="2" key="1">
    <citation type="journal article" date="2014" name="Proc. Natl. Acad. Sci. U.S.A.">
        <title>Extensive sampling of basidiomycete genomes demonstrates inadequacy of the white-rot/brown-rot paradigm for wood decay fungi.</title>
        <authorList>
            <person name="Riley R."/>
            <person name="Salamov A.A."/>
            <person name="Brown D.W."/>
            <person name="Nagy L.G."/>
            <person name="Floudas D."/>
            <person name="Held B.W."/>
            <person name="Levasseur A."/>
            <person name="Lombard V."/>
            <person name="Morin E."/>
            <person name="Otillar R."/>
            <person name="Lindquist E.A."/>
            <person name="Sun H."/>
            <person name="LaButti K.M."/>
            <person name="Schmutz J."/>
            <person name="Jabbour D."/>
            <person name="Luo H."/>
            <person name="Baker S.E."/>
            <person name="Pisabarro A.G."/>
            <person name="Walton J.D."/>
            <person name="Blanchette R.A."/>
            <person name="Henrissat B."/>
            <person name="Martin F."/>
            <person name="Cullen D."/>
            <person name="Hibbett D.S."/>
            <person name="Grigoriev I.V."/>
        </authorList>
    </citation>
    <scope>NUCLEOTIDE SEQUENCE [LARGE SCALE GENOMIC DNA]</scope>
    <source>
        <strain evidence="2">MUCL 33604</strain>
    </source>
</reference>
<accession>A0A067Q579</accession>
<name>A0A067Q579_9AGAM</name>
<dbReference type="AlphaFoldDB" id="A0A067Q579"/>
<dbReference type="Gene3D" id="3.80.10.10">
    <property type="entry name" value="Ribonuclease Inhibitor"/>
    <property type="match status" value="1"/>
</dbReference>
<gene>
    <name evidence="1" type="ORF">JAAARDRAFT_34469</name>
</gene>
<dbReference type="HOGENOM" id="CLU_036316_4_1_1"/>